<dbReference type="GO" id="GO:0003677">
    <property type="term" value="F:DNA binding"/>
    <property type="evidence" value="ECO:0007669"/>
    <property type="project" value="UniProtKB-KW"/>
</dbReference>
<gene>
    <name evidence="7" type="ORF">PILCRDRAFT_24147</name>
</gene>
<organism evidence="7 8">
    <name type="scientific">Piloderma croceum (strain F 1598)</name>
    <dbReference type="NCBI Taxonomy" id="765440"/>
    <lineage>
        <taxon>Eukaryota</taxon>
        <taxon>Fungi</taxon>
        <taxon>Dikarya</taxon>
        <taxon>Basidiomycota</taxon>
        <taxon>Agaricomycotina</taxon>
        <taxon>Agaricomycetes</taxon>
        <taxon>Agaricomycetidae</taxon>
        <taxon>Atheliales</taxon>
        <taxon>Atheliaceae</taxon>
        <taxon>Piloderma</taxon>
    </lineage>
</organism>
<keyword evidence="8" id="KW-1185">Reference proteome</keyword>
<feature type="domain" description="Helicase ATP-binding" evidence="6">
    <location>
        <begin position="1"/>
        <end position="92"/>
    </location>
</feature>
<dbReference type="PANTHER" id="PTHR13710">
    <property type="entry name" value="DNA HELICASE RECQ FAMILY MEMBER"/>
    <property type="match status" value="1"/>
</dbReference>
<feature type="non-terminal residue" evidence="7">
    <location>
        <position position="114"/>
    </location>
</feature>
<accession>A0A0C3FS69</accession>
<comment type="similarity">
    <text evidence="1">Belongs to the helicase family. RecQ subfamily.</text>
</comment>
<evidence type="ECO:0000259" key="6">
    <source>
        <dbReference type="PROSITE" id="PS51192"/>
    </source>
</evidence>
<dbReference type="Proteomes" id="UP000054166">
    <property type="component" value="Unassembled WGS sequence"/>
</dbReference>
<name>A0A0C3FS69_PILCF</name>
<dbReference type="STRING" id="765440.A0A0C3FS69"/>
<evidence type="ECO:0000313" key="8">
    <source>
        <dbReference type="Proteomes" id="UP000054166"/>
    </source>
</evidence>
<dbReference type="SUPFAM" id="SSF52540">
    <property type="entry name" value="P-loop containing nucleoside triphosphate hydrolases"/>
    <property type="match status" value="1"/>
</dbReference>
<evidence type="ECO:0000256" key="2">
    <source>
        <dbReference type="ARBA" id="ARBA00023125"/>
    </source>
</evidence>
<evidence type="ECO:0000256" key="4">
    <source>
        <dbReference type="ARBA" id="ARBA00034617"/>
    </source>
</evidence>
<dbReference type="GO" id="GO:0000724">
    <property type="term" value="P:double-strand break repair via homologous recombination"/>
    <property type="evidence" value="ECO:0007669"/>
    <property type="project" value="TreeGrafter"/>
</dbReference>
<dbReference type="Pfam" id="PF00270">
    <property type="entry name" value="DEAD"/>
    <property type="match status" value="1"/>
</dbReference>
<proteinExistence type="inferred from homology"/>
<dbReference type="HOGENOM" id="CLU_126713_0_1_1"/>
<dbReference type="PROSITE" id="PS51192">
    <property type="entry name" value="HELICASE_ATP_BIND_1"/>
    <property type="match status" value="1"/>
</dbReference>
<dbReference type="GO" id="GO:0005737">
    <property type="term" value="C:cytoplasm"/>
    <property type="evidence" value="ECO:0007669"/>
    <property type="project" value="TreeGrafter"/>
</dbReference>
<evidence type="ECO:0000313" key="7">
    <source>
        <dbReference type="EMBL" id="KIM86940.1"/>
    </source>
</evidence>
<dbReference type="EC" id="5.6.2.4" evidence="5"/>
<dbReference type="GO" id="GO:0009378">
    <property type="term" value="F:four-way junction helicase activity"/>
    <property type="evidence" value="ECO:0007669"/>
    <property type="project" value="TreeGrafter"/>
</dbReference>
<dbReference type="InParanoid" id="A0A0C3FS69"/>
<reference evidence="7 8" key="1">
    <citation type="submission" date="2014-04" db="EMBL/GenBank/DDBJ databases">
        <authorList>
            <consortium name="DOE Joint Genome Institute"/>
            <person name="Kuo A."/>
            <person name="Tarkka M."/>
            <person name="Buscot F."/>
            <person name="Kohler A."/>
            <person name="Nagy L.G."/>
            <person name="Floudas D."/>
            <person name="Copeland A."/>
            <person name="Barry K.W."/>
            <person name="Cichocki N."/>
            <person name="Veneault-Fourrey C."/>
            <person name="LaButti K."/>
            <person name="Lindquist E.A."/>
            <person name="Lipzen A."/>
            <person name="Lundell T."/>
            <person name="Morin E."/>
            <person name="Murat C."/>
            <person name="Sun H."/>
            <person name="Tunlid A."/>
            <person name="Henrissat B."/>
            <person name="Grigoriev I.V."/>
            <person name="Hibbett D.S."/>
            <person name="Martin F."/>
            <person name="Nordberg H.P."/>
            <person name="Cantor M.N."/>
            <person name="Hua S.X."/>
        </authorList>
    </citation>
    <scope>NUCLEOTIDE SEQUENCE [LARGE SCALE GENOMIC DNA]</scope>
    <source>
        <strain evidence="7 8">F 1598</strain>
    </source>
</reference>
<dbReference type="PANTHER" id="PTHR13710:SF105">
    <property type="entry name" value="ATP-DEPENDENT DNA HELICASE Q1"/>
    <property type="match status" value="1"/>
</dbReference>
<dbReference type="Gene3D" id="3.40.50.300">
    <property type="entry name" value="P-loop containing nucleotide triphosphate hydrolases"/>
    <property type="match status" value="1"/>
</dbReference>
<protein>
    <recommendedName>
        <fullName evidence="5">DNA 3'-5' helicase</fullName>
        <ecNumber evidence="5">5.6.2.4</ecNumber>
    </recommendedName>
</protein>
<evidence type="ECO:0000256" key="5">
    <source>
        <dbReference type="ARBA" id="ARBA00034808"/>
    </source>
</evidence>
<comment type="catalytic activity">
    <reaction evidence="4">
        <text>Couples ATP hydrolysis with the unwinding of duplex DNA by translocating in the 3'-5' direction.</text>
        <dbReference type="EC" id="5.6.2.4"/>
    </reaction>
</comment>
<dbReference type="GO" id="GO:0005524">
    <property type="term" value="F:ATP binding"/>
    <property type="evidence" value="ECO:0007669"/>
    <property type="project" value="InterPro"/>
</dbReference>
<dbReference type="InterPro" id="IPR011545">
    <property type="entry name" value="DEAD/DEAH_box_helicase_dom"/>
</dbReference>
<dbReference type="GO" id="GO:0005694">
    <property type="term" value="C:chromosome"/>
    <property type="evidence" value="ECO:0007669"/>
    <property type="project" value="TreeGrafter"/>
</dbReference>
<reference evidence="8" key="2">
    <citation type="submission" date="2015-01" db="EMBL/GenBank/DDBJ databases">
        <title>Evolutionary Origins and Diversification of the Mycorrhizal Mutualists.</title>
        <authorList>
            <consortium name="DOE Joint Genome Institute"/>
            <consortium name="Mycorrhizal Genomics Consortium"/>
            <person name="Kohler A."/>
            <person name="Kuo A."/>
            <person name="Nagy L.G."/>
            <person name="Floudas D."/>
            <person name="Copeland A."/>
            <person name="Barry K.W."/>
            <person name="Cichocki N."/>
            <person name="Veneault-Fourrey C."/>
            <person name="LaButti K."/>
            <person name="Lindquist E.A."/>
            <person name="Lipzen A."/>
            <person name="Lundell T."/>
            <person name="Morin E."/>
            <person name="Murat C."/>
            <person name="Riley R."/>
            <person name="Ohm R."/>
            <person name="Sun H."/>
            <person name="Tunlid A."/>
            <person name="Henrissat B."/>
            <person name="Grigoriev I.V."/>
            <person name="Hibbett D.S."/>
            <person name="Martin F."/>
        </authorList>
    </citation>
    <scope>NUCLEOTIDE SEQUENCE [LARGE SCALE GENOMIC DNA]</scope>
    <source>
        <strain evidence="8">F 1598</strain>
    </source>
</reference>
<dbReference type="InterPro" id="IPR027417">
    <property type="entry name" value="P-loop_NTPase"/>
</dbReference>
<dbReference type="OrthoDB" id="2499463at2759"/>
<dbReference type="InterPro" id="IPR014001">
    <property type="entry name" value="Helicase_ATP-bd"/>
</dbReference>
<dbReference type="EMBL" id="KN832980">
    <property type="protein sequence ID" value="KIM86940.1"/>
    <property type="molecule type" value="Genomic_DNA"/>
</dbReference>
<keyword evidence="3" id="KW-0413">Isomerase</keyword>
<keyword evidence="2" id="KW-0238">DNA-binding</keyword>
<evidence type="ECO:0000256" key="1">
    <source>
        <dbReference type="ARBA" id="ARBA00005446"/>
    </source>
</evidence>
<dbReference type="AlphaFoldDB" id="A0A0C3FS69"/>
<evidence type="ECO:0000256" key="3">
    <source>
        <dbReference type="ARBA" id="ARBA00023235"/>
    </source>
</evidence>
<sequence length="114" mass="12744">QGILTSPEMCLKHAEFRKILAEDNFSENICAVIIDEAHCISQWGGDFHKVYALLEKLRAFFPPNIPFLATSATLPPLALRKVRSKLAIDPDTSFYLNLGNDRPNISMSVQQING</sequence>
<dbReference type="GO" id="GO:0043138">
    <property type="term" value="F:3'-5' DNA helicase activity"/>
    <property type="evidence" value="ECO:0007669"/>
    <property type="project" value="UniProtKB-EC"/>
</dbReference>
<feature type="non-terminal residue" evidence="7">
    <location>
        <position position="1"/>
    </location>
</feature>